<feature type="domain" description="DUF1587" evidence="2">
    <location>
        <begin position="139"/>
        <end position="203"/>
    </location>
</feature>
<dbReference type="Pfam" id="PF07626">
    <property type="entry name" value="PSD3"/>
    <property type="match status" value="1"/>
</dbReference>
<dbReference type="Pfam" id="PF07631">
    <property type="entry name" value="PSD4"/>
    <property type="match status" value="1"/>
</dbReference>
<dbReference type="InterPro" id="IPR011429">
    <property type="entry name" value="Cyt_c_Planctomycete-type"/>
</dbReference>
<evidence type="ECO:0000259" key="3">
    <source>
        <dbReference type="Pfam" id="PF07627"/>
    </source>
</evidence>
<dbReference type="RefSeq" id="WP_277859977.1">
    <property type="nucleotide sequence ID" value="NZ_JARRAG010000001.1"/>
</dbReference>
<dbReference type="Pfam" id="PF07627">
    <property type="entry name" value="PSCyt3"/>
    <property type="match status" value="1"/>
</dbReference>
<evidence type="ECO:0000259" key="2">
    <source>
        <dbReference type="Pfam" id="PF07626"/>
    </source>
</evidence>
<sequence length="990" mass="110394">MRRTPPLAMLVGLMLGVVAFGMVADDGRGVATSPSEQAEVQFRETIRPFLADYCLKCHGQEKPKGDLDLSGFTTLESVAKDLPRWELVAEQLQAGTMPPARETHRPTSESSAAVVAWIGSVRKIEADRNAGDPGRVPPRRLSNAEYDNTIRDLTGVDLRPTREFPVDPANAAGFDNSAESLAMSPALVRKYLEAARRIADHLVLKPDGLAFAPHPMLADTDRDKYSVKQIIDFYQRQQTDYAAYFLAAWRFHHRSALGKPDRTLDDFAADAGLSRKYLATISSLLDEPDEEVGPIAALQAMWRELPDAAQGPDAAKPGCERMRDLVVGLRRQLVPEVKNLTARGINEGTQPFVLWKNRRLAANRMRYAGGATKIETEGLHLEGATARALAAPVDPQELTRYEATFERFCRTFPDAFFVSERARIYMNGQDKGNTGRLLSAGFHSMTGYFRDDGPLYELMLDAAGREQLDRLWREFDFITAAPIRQYLSYLWYERAETGFMRGEPAFDFVRAEDKDAASPPKLGRLAEVYLAKARRVGAGDEAIRAIEDQFRIIAEAVRRVDQDRLEAEPRHVEALQALAEKAYRRPLSMKERRGVADFYRTLRAEDCLNHEDAVRDVLVSILMSPHFCYRVDLPGGEGDVRPLSDHDLASRLSYFLWASMPDQELLSCASAGELHHPEVLAAQARRMLQDDRVRGLATEFGGNWLDFRRFEEHNSVDRGRFPAFDDELRRSMFEEPIRFFLDVVRNDAPVAQFVDGKHTFVNPALARHYGMPAPAAGPDGWARVDDATRYGRGGLLAMSVFLTKNSPGLRTSPVKRGYWVVRRLLGENIPAPPANVPDLPDDEAKLGDQTLREALARHRADKACAGCHERFDAIGLAFEGYGPVGEARTLDLGGRPVDTHAAFPGGGEGLGVEGLRDYLETRRSDEFVENLGRKLLAYALGRSLIPSDDATVETMRKALDAQGGRFSVLIETIVQSPQFRNKRIEIGPSE</sequence>
<dbReference type="InterPro" id="IPR013036">
    <property type="entry name" value="DUF1587"/>
</dbReference>
<keyword evidence="8" id="KW-1185">Reference proteome</keyword>
<organism evidence="7 8">
    <name type="scientific">Paludisphaera mucosa</name>
    <dbReference type="NCBI Taxonomy" id="3030827"/>
    <lineage>
        <taxon>Bacteria</taxon>
        <taxon>Pseudomonadati</taxon>
        <taxon>Planctomycetota</taxon>
        <taxon>Planctomycetia</taxon>
        <taxon>Isosphaerales</taxon>
        <taxon>Isosphaeraceae</taxon>
        <taxon>Paludisphaera</taxon>
    </lineage>
</organism>
<dbReference type="InterPro" id="IPR013042">
    <property type="entry name" value="DUF1592"/>
</dbReference>
<dbReference type="InterPro" id="IPR011478">
    <property type="entry name" value="DUF1585"/>
</dbReference>
<feature type="domain" description="Cytochrome C Planctomycete-type" evidence="5">
    <location>
        <begin position="54"/>
        <end position="100"/>
    </location>
</feature>
<evidence type="ECO:0000313" key="8">
    <source>
        <dbReference type="Proteomes" id="UP001216907"/>
    </source>
</evidence>
<feature type="domain" description="DUF1592" evidence="4">
    <location>
        <begin position="643"/>
        <end position="771"/>
    </location>
</feature>
<accession>A0ABT6F7R1</accession>
<dbReference type="EMBL" id="JARRAG010000001">
    <property type="protein sequence ID" value="MDG3003627.1"/>
    <property type="molecule type" value="Genomic_DNA"/>
</dbReference>
<feature type="domain" description="DUF1585" evidence="1">
    <location>
        <begin position="910"/>
        <end position="979"/>
    </location>
</feature>
<evidence type="ECO:0000259" key="5">
    <source>
        <dbReference type="Pfam" id="PF07635"/>
    </source>
</evidence>
<evidence type="ECO:0000313" key="7">
    <source>
        <dbReference type="EMBL" id="MDG3003627.1"/>
    </source>
</evidence>
<dbReference type="Pfam" id="PF07624">
    <property type="entry name" value="PSD2"/>
    <property type="match status" value="1"/>
</dbReference>
<proteinExistence type="predicted"/>
<dbReference type="Pfam" id="PF07635">
    <property type="entry name" value="PSCyt1"/>
    <property type="match status" value="1"/>
</dbReference>
<name>A0ABT6F7R1_9BACT</name>
<feature type="domain" description="DUF1595" evidence="6">
    <location>
        <begin position="573"/>
        <end position="631"/>
    </location>
</feature>
<dbReference type="InterPro" id="IPR013043">
    <property type="entry name" value="DUF1595"/>
</dbReference>
<gene>
    <name evidence="7" type="ORF">PZE19_07595</name>
</gene>
<protein>
    <submittedName>
        <fullName evidence="7">DUF1592 domain-containing protein</fullName>
    </submittedName>
</protein>
<evidence type="ECO:0000259" key="1">
    <source>
        <dbReference type="Pfam" id="PF07624"/>
    </source>
</evidence>
<comment type="caution">
    <text evidence="7">The sequence shown here is derived from an EMBL/GenBank/DDBJ whole genome shotgun (WGS) entry which is preliminary data.</text>
</comment>
<feature type="domain" description="DUF1588" evidence="3">
    <location>
        <begin position="792"/>
        <end position="889"/>
    </location>
</feature>
<dbReference type="Proteomes" id="UP001216907">
    <property type="component" value="Unassembled WGS sequence"/>
</dbReference>
<reference evidence="7 8" key="1">
    <citation type="submission" date="2023-03" db="EMBL/GenBank/DDBJ databases">
        <title>Paludisphaera mucosa sp. nov. a novel planctomycete from northern fen.</title>
        <authorList>
            <person name="Ivanova A."/>
        </authorList>
    </citation>
    <scope>NUCLEOTIDE SEQUENCE [LARGE SCALE GENOMIC DNA]</scope>
    <source>
        <strain evidence="7 8">Pla2</strain>
    </source>
</reference>
<dbReference type="Pfam" id="PF07637">
    <property type="entry name" value="PSD5"/>
    <property type="match status" value="1"/>
</dbReference>
<dbReference type="InterPro" id="IPR013039">
    <property type="entry name" value="DUF1588"/>
</dbReference>
<evidence type="ECO:0000259" key="6">
    <source>
        <dbReference type="Pfam" id="PF07637"/>
    </source>
</evidence>
<evidence type="ECO:0000259" key="4">
    <source>
        <dbReference type="Pfam" id="PF07631"/>
    </source>
</evidence>